<comment type="caution">
    <text evidence="9">The sequence shown here is derived from an EMBL/GenBank/DDBJ whole genome shotgun (WGS) entry which is preliminary data.</text>
</comment>
<reference evidence="9 10" key="1">
    <citation type="submission" date="2022-03" db="EMBL/GenBank/DDBJ databases">
        <title>Genomic Encyclopedia of Type Strains, Phase III (KMG-III): the genomes of soil and plant-associated and newly described type strains.</title>
        <authorList>
            <person name="Whitman W."/>
        </authorList>
    </citation>
    <scope>NUCLEOTIDE SEQUENCE [LARGE SCALE GENOMIC DNA]</scope>
    <source>
        <strain evidence="9 10">BSker1</strain>
    </source>
</reference>
<dbReference type="PIRSF" id="PIRSF004553">
    <property type="entry name" value="CHP00095"/>
    <property type="match status" value="1"/>
</dbReference>
<evidence type="ECO:0000256" key="2">
    <source>
        <dbReference type="ARBA" id="ARBA00005269"/>
    </source>
</evidence>
<dbReference type="CDD" id="cd02440">
    <property type="entry name" value="AdoMet_MTases"/>
    <property type="match status" value="1"/>
</dbReference>
<comment type="function">
    <text evidence="1 8">Specifically methylates the guanine in position 966 of 16S rRNA in the assembled 30S particle.</text>
</comment>
<organism evidence="9 10">
    <name type="scientific">Natronospira proteinivora</name>
    <dbReference type="NCBI Taxonomy" id="1807133"/>
    <lineage>
        <taxon>Bacteria</taxon>
        <taxon>Pseudomonadati</taxon>
        <taxon>Pseudomonadota</taxon>
        <taxon>Gammaproteobacteria</taxon>
        <taxon>Natronospirales</taxon>
        <taxon>Natronospiraceae</taxon>
        <taxon>Natronospira</taxon>
    </lineage>
</organism>
<evidence type="ECO:0000313" key="9">
    <source>
        <dbReference type="EMBL" id="MCP1727936.1"/>
    </source>
</evidence>
<dbReference type="GO" id="GO:0052913">
    <property type="term" value="F:16S rRNA (guanine(966)-N(2))-methyltransferase activity"/>
    <property type="evidence" value="ECO:0007669"/>
    <property type="project" value="UniProtKB-EC"/>
</dbReference>
<evidence type="ECO:0000256" key="6">
    <source>
        <dbReference type="ARBA" id="ARBA00022679"/>
    </source>
</evidence>
<evidence type="ECO:0000256" key="1">
    <source>
        <dbReference type="ARBA" id="ARBA00002649"/>
    </source>
</evidence>
<evidence type="ECO:0000256" key="3">
    <source>
        <dbReference type="ARBA" id="ARBA00012141"/>
    </source>
</evidence>
<protein>
    <recommendedName>
        <fullName evidence="4 8">Ribosomal RNA small subunit methyltransferase D</fullName>
        <ecNumber evidence="3 8">2.1.1.171</ecNumber>
    </recommendedName>
</protein>
<keyword evidence="6 8" id="KW-0808">Transferase</keyword>
<dbReference type="PROSITE" id="PS00092">
    <property type="entry name" value="N6_MTASE"/>
    <property type="match status" value="1"/>
</dbReference>
<keyword evidence="8" id="KW-0949">S-adenosyl-L-methionine</keyword>
<proteinExistence type="inferred from homology"/>
<dbReference type="InterPro" id="IPR002052">
    <property type="entry name" value="DNA_methylase_N6_adenine_CS"/>
</dbReference>
<accession>A0ABT1G9K8</accession>
<evidence type="ECO:0000256" key="8">
    <source>
        <dbReference type="PIRNR" id="PIRNR004553"/>
    </source>
</evidence>
<dbReference type="EMBL" id="JALJYF010000002">
    <property type="protein sequence ID" value="MCP1727936.1"/>
    <property type="molecule type" value="Genomic_DNA"/>
</dbReference>
<dbReference type="Gene3D" id="3.40.50.150">
    <property type="entry name" value="Vaccinia Virus protein VP39"/>
    <property type="match status" value="1"/>
</dbReference>
<evidence type="ECO:0000256" key="4">
    <source>
        <dbReference type="ARBA" id="ARBA00013682"/>
    </source>
</evidence>
<dbReference type="InterPro" id="IPR004398">
    <property type="entry name" value="RNA_MeTrfase_RsmD"/>
</dbReference>
<dbReference type="Proteomes" id="UP001523550">
    <property type="component" value="Unassembled WGS sequence"/>
</dbReference>
<dbReference type="PANTHER" id="PTHR43542:SF1">
    <property type="entry name" value="METHYLTRANSFERASE"/>
    <property type="match status" value="1"/>
</dbReference>
<keyword evidence="10" id="KW-1185">Reference proteome</keyword>
<evidence type="ECO:0000313" key="10">
    <source>
        <dbReference type="Proteomes" id="UP001523550"/>
    </source>
</evidence>
<dbReference type="EC" id="2.1.1.171" evidence="3 8"/>
<comment type="catalytic activity">
    <reaction evidence="7 8">
        <text>guanosine(966) in 16S rRNA + S-adenosyl-L-methionine = N(2)-methylguanosine(966) in 16S rRNA + S-adenosyl-L-homocysteine + H(+)</text>
        <dbReference type="Rhea" id="RHEA:23548"/>
        <dbReference type="Rhea" id="RHEA-COMP:10211"/>
        <dbReference type="Rhea" id="RHEA-COMP:10212"/>
        <dbReference type="ChEBI" id="CHEBI:15378"/>
        <dbReference type="ChEBI" id="CHEBI:57856"/>
        <dbReference type="ChEBI" id="CHEBI:59789"/>
        <dbReference type="ChEBI" id="CHEBI:74269"/>
        <dbReference type="ChEBI" id="CHEBI:74481"/>
        <dbReference type="EC" id="2.1.1.171"/>
    </reaction>
</comment>
<name>A0ABT1G9K8_9GAMM</name>
<gene>
    <name evidence="9" type="ORF">J2T60_001936</name>
</gene>
<dbReference type="RefSeq" id="WP_253449040.1">
    <property type="nucleotide sequence ID" value="NZ_JALJYF010000002.1"/>
</dbReference>
<evidence type="ECO:0000256" key="5">
    <source>
        <dbReference type="ARBA" id="ARBA00022603"/>
    </source>
</evidence>
<comment type="similarity">
    <text evidence="2 8">Belongs to the methyltransferase superfamily. RsmD family.</text>
</comment>
<evidence type="ECO:0000256" key="7">
    <source>
        <dbReference type="ARBA" id="ARBA00048326"/>
    </source>
</evidence>
<keyword evidence="5 8" id="KW-0489">Methyltransferase</keyword>
<dbReference type="SUPFAM" id="SSF53335">
    <property type="entry name" value="S-adenosyl-L-methionine-dependent methyltransferases"/>
    <property type="match status" value="1"/>
</dbReference>
<sequence length="197" mass="21497">MRRGKRTREAPRSGQLRLIAGQHGGRRLRFPDAGGVRPTPDRVRETLFNWLAPTLVGESALDLFAGSGALGLEALSRGAARVDFVERDRRLVAALKQNLNLLGAEDKASVHGMEVEKYLGSPLPDSPYGLVFLDPPYDAGLYGPVLEALQAGAWLKPGAQIYLEYRSHNPPPEIPPAWIWTRQSTAGDVTYGLITTS</sequence>
<dbReference type="InterPro" id="IPR029063">
    <property type="entry name" value="SAM-dependent_MTases_sf"/>
</dbReference>
<keyword evidence="8" id="KW-0698">rRNA processing</keyword>
<dbReference type="PANTHER" id="PTHR43542">
    <property type="entry name" value="METHYLTRANSFERASE"/>
    <property type="match status" value="1"/>
</dbReference>
<dbReference type="NCBIfam" id="TIGR00095">
    <property type="entry name" value="16S rRNA (guanine(966)-N(2))-methyltransferase RsmD"/>
    <property type="match status" value="1"/>
</dbReference>
<dbReference type="Pfam" id="PF03602">
    <property type="entry name" value="Cons_hypoth95"/>
    <property type="match status" value="1"/>
</dbReference>